<name>A0A6J4TWD4_9SPHN</name>
<dbReference type="GO" id="GO:0031956">
    <property type="term" value="F:medium-chain fatty acid-CoA ligase activity"/>
    <property type="evidence" value="ECO:0007669"/>
    <property type="project" value="TreeGrafter"/>
</dbReference>
<dbReference type="PROSITE" id="PS00455">
    <property type="entry name" value="AMP_BINDING"/>
    <property type="match status" value="1"/>
</dbReference>
<dbReference type="GO" id="GO:0004467">
    <property type="term" value="F:long-chain fatty acid-CoA ligase activity"/>
    <property type="evidence" value="ECO:0007669"/>
    <property type="project" value="UniProtKB-EC"/>
</dbReference>
<evidence type="ECO:0000256" key="1">
    <source>
        <dbReference type="ARBA" id="ARBA00006432"/>
    </source>
</evidence>
<dbReference type="InterPro" id="IPR042099">
    <property type="entry name" value="ANL_N_sf"/>
</dbReference>
<proteinExistence type="inferred from homology"/>
<protein>
    <submittedName>
        <fullName evidence="3">Long-chain-fatty-acid--CoA ligase</fullName>
        <ecNumber evidence="3">6.2.1.3</ecNumber>
    </submittedName>
</protein>
<comment type="similarity">
    <text evidence="1">Belongs to the ATP-dependent AMP-binding enzyme family.</text>
</comment>
<dbReference type="InterPro" id="IPR020845">
    <property type="entry name" value="AMP-binding_CS"/>
</dbReference>
<dbReference type="SUPFAM" id="SSF56801">
    <property type="entry name" value="Acetyl-CoA synthetase-like"/>
    <property type="match status" value="1"/>
</dbReference>
<dbReference type="Pfam" id="PF00501">
    <property type="entry name" value="AMP-binding"/>
    <property type="match status" value="1"/>
</dbReference>
<dbReference type="EMBL" id="CADCVX010000555">
    <property type="protein sequence ID" value="CAA9533751.1"/>
    <property type="molecule type" value="Genomic_DNA"/>
</dbReference>
<gene>
    <name evidence="3" type="ORF">AVDCRST_MAG91-3194</name>
</gene>
<dbReference type="PANTHER" id="PTHR43201">
    <property type="entry name" value="ACYL-COA SYNTHETASE"/>
    <property type="match status" value="1"/>
</dbReference>
<organism evidence="3">
    <name type="scientific">uncultured Sphingomonadaceae bacterium</name>
    <dbReference type="NCBI Taxonomy" id="169976"/>
    <lineage>
        <taxon>Bacteria</taxon>
        <taxon>Pseudomonadati</taxon>
        <taxon>Pseudomonadota</taxon>
        <taxon>Alphaproteobacteria</taxon>
        <taxon>Sphingomonadales</taxon>
        <taxon>Sphingomonadaceae</taxon>
        <taxon>environmental samples</taxon>
    </lineage>
</organism>
<evidence type="ECO:0000313" key="3">
    <source>
        <dbReference type="EMBL" id="CAA9533751.1"/>
    </source>
</evidence>
<dbReference type="EC" id="6.2.1.3" evidence="3"/>
<feature type="non-terminal residue" evidence="3">
    <location>
        <position position="332"/>
    </location>
</feature>
<evidence type="ECO:0000259" key="2">
    <source>
        <dbReference type="Pfam" id="PF00501"/>
    </source>
</evidence>
<dbReference type="Gene3D" id="3.40.50.12780">
    <property type="entry name" value="N-terminal domain of ligase-like"/>
    <property type="match status" value="1"/>
</dbReference>
<sequence>MIADLPDITSKRAELAPDRIALEEVTTGRTVSYAELDLRASRAAALMASQGVAEGERIGILCRNRIAFFEILFACAKLGAILVPLNWRMPPTELQGILEDSEPVLLFYGKEDREAVGELEASCRTIGLDEDYEALLEGEASKQWPPQWSGERVWYLLYTSGTTGEPKGVIYTFRMALANYVNIGSAIDLRASDTTPNFLPLFHTAGINLHSLPTLIAGGRVVILDGFEEGQLVRLFEQRRIDTFFAVPAVYQALLDQPGFAFAPLDHVRHWGCGGAPLPDALVERYRALGVRVCNGMGMTETGPTAFLAAPEDAWERIGSVGKPQLLSSVRI</sequence>
<keyword evidence="3" id="KW-0436">Ligase</keyword>
<dbReference type="AlphaFoldDB" id="A0A6J4TWD4"/>
<feature type="domain" description="AMP-dependent synthetase/ligase" evidence="2">
    <location>
        <begin position="11"/>
        <end position="326"/>
    </location>
</feature>
<reference evidence="3" key="1">
    <citation type="submission" date="2020-02" db="EMBL/GenBank/DDBJ databases">
        <authorList>
            <person name="Meier V. D."/>
        </authorList>
    </citation>
    <scope>NUCLEOTIDE SEQUENCE</scope>
    <source>
        <strain evidence="3">AVDCRST_MAG91</strain>
    </source>
</reference>
<accession>A0A6J4TWD4</accession>
<dbReference type="InterPro" id="IPR000873">
    <property type="entry name" value="AMP-dep_synth/lig_dom"/>
</dbReference>
<dbReference type="PANTHER" id="PTHR43201:SF8">
    <property type="entry name" value="ACYL-COA SYNTHETASE FAMILY MEMBER 3"/>
    <property type="match status" value="1"/>
</dbReference>